<dbReference type="NCBIfam" id="TIGR01444">
    <property type="entry name" value="fkbM_fam"/>
    <property type="match status" value="1"/>
</dbReference>
<feature type="signal peptide" evidence="1">
    <location>
        <begin position="1"/>
        <end position="21"/>
    </location>
</feature>
<dbReference type="InterPro" id="IPR029063">
    <property type="entry name" value="SAM-dependent_MTases_sf"/>
</dbReference>
<organism evidence="2">
    <name type="scientific">Cladocopium goreaui</name>
    <dbReference type="NCBI Taxonomy" id="2562237"/>
    <lineage>
        <taxon>Eukaryota</taxon>
        <taxon>Sar</taxon>
        <taxon>Alveolata</taxon>
        <taxon>Dinophyceae</taxon>
        <taxon>Suessiales</taxon>
        <taxon>Symbiodiniaceae</taxon>
        <taxon>Cladocopium</taxon>
    </lineage>
</organism>
<accession>A0A9P1D9A3</accession>
<protein>
    <submittedName>
        <fullName evidence="2">Uncharacterized protein</fullName>
    </submittedName>
</protein>
<keyword evidence="4" id="KW-1185">Reference proteome</keyword>
<evidence type="ECO:0000256" key="1">
    <source>
        <dbReference type="SAM" id="SignalP"/>
    </source>
</evidence>
<dbReference type="AlphaFoldDB" id="A0A9P1D9A3"/>
<name>A0A9P1D9A3_9DINO</name>
<evidence type="ECO:0000313" key="3">
    <source>
        <dbReference type="EMBL" id="CAL1158268.1"/>
    </source>
</evidence>
<dbReference type="Proteomes" id="UP001152797">
    <property type="component" value="Unassembled WGS sequence"/>
</dbReference>
<dbReference type="EMBL" id="CAMXCT030003524">
    <property type="protein sequence ID" value="CAL4792205.1"/>
    <property type="molecule type" value="Genomic_DNA"/>
</dbReference>
<dbReference type="SUPFAM" id="SSF53335">
    <property type="entry name" value="S-adenosyl-L-methionine-dependent methyltransferases"/>
    <property type="match status" value="1"/>
</dbReference>
<evidence type="ECO:0000313" key="4">
    <source>
        <dbReference type="Proteomes" id="UP001152797"/>
    </source>
</evidence>
<comment type="caution">
    <text evidence="2">The sequence shown here is derived from an EMBL/GenBank/DDBJ whole genome shotgun (WGS) entry which is preliminary data.</text>
</comment>
<dbReference type="OrthoDB" id="414545at2759"/>
<sequence>MLTLALPWLFVADAATTSCRGKVAPEGPSWDEVRGNLSFYAAMNLASREITLDVQSPVYWQMRELWKRIDTNATLSVRASQDCSVGYVTLKLIGFMSLSVSAVLDELLKPQGVMIHETLRYLASTLDWHHVAAAGWPIFRLLSRLEYFAYLEMGSANPLNEQLKGTWSYETPYLDTVEQQLRANAPVPAAASSLVLSYGEFYSPLGRALALLSLADVLRPGHSMSRAQVGERERLIRRAVYLLGDHFLNAKYPPFVALSSRWPIFQMADRLACEAQLRWTLPRHAAIPRPWMALLPMAEKVSDVVRACRLPYCDLSFLELVLRSAAMAGWVQLLEVGANLGDCALWTAAHLGRRLHGAVAVEPLPEVASSLQRSVQMNGWEHKFQVIQAFAGARSGWGRMHFLGLADGNPYASASAVAPSGATIPSVAARTVTVSHLSRLMEKKRSAKILKIYAYGDLRDDVLGARGALHRADALWLAFAAGQLKRPGAAAVFLFAMLRHHFGCFALPAFQVDWCRCASRFSAPRMMARALRRSKGAYSMVYVAAFKPRSLFCPPWRVAEDLGPHTVGTWDSRGVAKGCSFGRSRRQVLLGKRHGAGYECLRWRWQLQDGGASARIGVWEPLRSYFLGAEGMEMERLRKEKGDLLEFFHDSDLRPPQLPLEDDERAEKWYAGWKGFFSGEFAWFKPSQGDVLQGL</sequence>
<keyword evidence="1" id="KW-0732">Signal</keyword>
<reference evidence="3" key="2">
    <citation type="submission" date="2024-04" db="EMBL/GenBank/DDBJ databases">
        <authorList>
            <person name="Chen Y."/>
            <person name="Shah S."/>
            <person name="Dougan E. K."/>
            <person name="Thang M."/>
            <person name="Chan C."/>
        </authorList>
    </citation>
    <scope>NUCLEOTIDE SEQUENCE [LARGE SCALE GENOMIC DNA]</scope>
</reference>
<feature type="chain" id="PRO_5043271133" evidence="1">
    <location>
        <begin position="22"/>
        <end position="695"/>
    </location>
</feature>
<dbReference type="InterPro" id="IPR006342">
    <property type="entry name" value="FkbM_mtfrase"/>
</dbReference>
<dbReference type="Gene3D" id="3.40.50.150">
    <property type="entry name" value="Vaccinia Virus protein VP39"/>
    <property type="match status" value="1"/>
</dbReference>
<gene>
    <name evidence="2" type="ORF">C1SCF055_LOCUS30661</name>
</gene>
<evidence type="ECO:0000313" key="2">
    <source>
        <dbReference type="EMBL" id="CAI4004893.1"/>
    </source>
</evidence>
<proteinExistence type="predicted"/>
<dbReference type="EMBL" id="CAMXCT010003524">
    <property type="protein sequence ID" value="CAI4004893.1"/>
    <property type="molecule type" value="Genomic_DNA"/>
</dbReference>
<reference evidence="2" key="1">
    <citation type="submission" date="2022-10" db="EMBL/GenBank/DDBJ databases">
        <authorList>
            <person name="Chen Y."/>
            <person name="Dougan E. K."/>
            <person name="Chan C."/>
            <person name="Rhodes N."/>
            <person name="Thang M."/>
        </authorList>
    </citation>
    <scope>NUCLEOTIDE SEQUENCE</scope>
</reference>
<dbReference type="EMBL" id="CAMXCT020003524">
    <property type="protein sequence ID" value="CAL1158268.1"/>
    <property type="molecule type" value="Genomic_DNA"/>
</dbReference>